<evidence type="ECO:0000313" key="3">
    <source>
        <dbReference type="Proteomes" id="UP000601435"/>
    </source>
</evidence>
<dbReference type="OrthoDB" id="423088at2759"/>
<gene>
    <name evidence="2" type="ORF">SNEC2469_LOCUS22713</name>
</gene>
<dbReference type="Proteomes" id="UP000601435">
    <property type="component" value="Unassembled WGS sequence"/>
</dbReference>
<reference evidence="2" key="1">
    <citation type="submission" date="2021-02" db="EMBL/GenBank/DDBJ databases">
        <authorList>
            <person name="Dougan E. K."/>
            <person name="Rhodes N."/>
            <person name="Thang M."/>
            <person name="Chan C."/>
        </authorList>
    </citation>
    <scope>NUCLEOTIDE SEQUENCE</scope>
</reference>
<organism evidence="2 3">
    <name type="scientific">Symbiodinium necroappetens</name>
    <dbReference type="NCBI Taxonomy" id="1628268"/>
    <lineage>
        <taxon>Eukaryota</taxon>
        <taxon>Sar</taxon>
        <taxon>Alveolata</taxon>
        <taxon>Dinophyceae</taxon>
        <taxon>Suessiales</taxon>
        <taxon>Symbiodiniaceae</taxon>
        <taxon>Symbiodinium</taxon>
    </lineage>
</organism>
<evidence type="ECO:0000256" key="1">
    <source>
        <dbReference type="SAM" id="MobiDB-lite"/>
    </source>
</evidence>
<name>A0A812YHE5_9DINO</name>
<feature type="region of interest" description="Disordered" evidence="1">
    <location>
        <begin position="61"/>
        <end position="80"/>
    </location>
</feature>
<sequence>MEFDGENLRPGISACMLKRAFKGGDEYKFCWCLLTGRELQRAAVASAGKFHSEELPILFPMSSPEIDPTEASNLGEPWPP</sequence>
<dbReference type="AlphaFoldDB" id="A0A812YHE5"/>
<protein>
    <submittedName>
        <fullName evidence="2">Uncharacterized protein</fullName>
    </submittedName>
</protein>
<comment type="caution">
    <text evidence="2">The sequence shown here is derived from an EMBL/GenBank/DDBJ whole genome shotgun (WGS) entry which is preliminary data.</text>
</comment>
<accession>A0A812YHE5</accession>
<proteinExistence type="predicted"/>
<evidence type="ECO:0000313" key="2">
    <source>
        <dbReference type="EMBL" id="CAE7776099.1"/>
    </source>
</evidence>
<keyword evidence="3" id="KW-1185">Reference proteome</keyword>
<dbReference type="EMBL" id="CAJNJA010041567">
    <property type="protein sequence ID" value="CAE7776099.1"/>
    <property type="molecule type" value="Genomic_DNA"/>
</dbReference>